<proteinExistence type="predicted"/>
<reference evidence="2 3" key="1">
    <citation type="submission" date="2015-01" db="EMBL/GenBank/DDBJ databases">
        <title>Evolution of Trichinella species and genotypes.</title>
        <authorList>
            <person name="Korhonen P.K."/>
            <person name="Edoardo P."/>
            <person name="Giuseppe L.R."/>
            <person name="Gasser R.B."/>
        </authorList>
    </citation>
    <scope>NUCLEOTIDE SEQUENCE [LARGE SCALE GENOMIC DNA]</scope>
    <source>
        <strain evidence="2">ISS13</strain>
    </source>
</reference>
<dbReference type="EMBL" id="JYDR01000010">
    <property type="protein sequence ID" value="KRY76726.1"/>
    <property type="molecule type" value="Genomic_DNA"/>
</dbReference>
<comment type="caution">
    <text evidence="2">The sequence shown here is derived from an EMBL/GenBank/DDBJ whole genome shotgun (WGS) entry which is preliminary data.</text>
</comment>
<evidence type="ECO:0000313" key="2">
    <source>
        <dbReference type="EMBL" id="KRY76726.1"/>
    </source>
</evidence>
<name>A0A0V1ESB2_TRIPS</name>
<protein>
    <submittedName>
        <fullName evidence="2">Uncharacterized protein</fullName>
    </submittedName>
</protein>
<feature type="compositionally biased region" description="Low complexity" evidence="1">
    <location>
        <begin position="94"/>
        <end position="104"/>
    </location>
</feature>
<dbReference type="Proteomes" id="UP000054632">
    <property type="component" value="Unassembled WGS sequence"/>
</dbReference>
<gene>
    <name evidence="2" type="ORF">T4A_5387</name>
</gene>
<sequence length="367" mass="40801">MNRRNALKKLCTVMSGTSSRWMVLTTMHVKTHTYVLSNVNDLPSLLAKMGPAKSTPMYTKGPTASVLSGGSSAICCPNGPTDYTFPHHIFDRASSPGDPESSSSRGQSLVHSSMELLLVDMLNQQFYHLITMREQYGIPGFLRQLSESQTTTHAQDSIFIQARIELLEILPAVAPWSIRAHLDLPDPSLLRLPRLSRRQATGLLSHLHWQSCIGDEPQAPRCDPYQLSIAAIAGNLHDRPKVEFQRGGHDQSRFRRSNSTFSGVLPGPIFIFCHAPLSSCSYLGPESHKLSSDNLETGRPLLAKSAWLSCVGQCRHQSEEVTSWISRTRFAMNGFHRCASLRIQHRATELSLQQKQLLIGKSASRFT</sequence>
<organism evidence="2 3">
    <name type="scientific">Trichinella pseudospiralis</name>
    <name type="common">Parasitic roundworm</name>
    <dbReference type="NCBI Taxonomy" id="6337"/>
    <lineage>
        <taxon>Eukaryota</taxon>
        <taxon>Metazoa</taxon>
        <taxon>Ecdysozoa</taxon>
        <taxon>Nematoda</taxon>
        <taxon>Enoplea</taxon>
        <taxon>Dorylaimia</taxon>
        <taxon>Trichinellida</taxon>
        <taxon>Trichinellidae</taxon>
        <taxon>Trichinella</taxon>
    </lineage>
</organism>
<feature type="region of interest" description="Disordered" evidence="1">
    <location>
        <begin position="87"/>
        <end position="106"/>
    </location>
</feature>
<evidence type="ECO:0000313" key="3">
    <source>
        <dbReference type="Proteomes" id="UP000054632"/>
    </source>
</evidence>
<evidence type="ECO:0000256" key="1">
    <source>
        <dbReference type="SAM" id="MobiDB-lite"/>
    </source>
</evidence>
<accession>A0A0V1ESB2</accession>
<dbReference type="AlphaFoldDB" id="A0A0V1ESB2"/>